<evidence type="ECO:0000313" key="40">
    <source>
        <dbReference type="Proteomes" id="UP000515156"/>
    </source>
</evidence>
<evidence type="ECO:0000256" key="21">
    <source>
        <dbReference type="ARBA" id="ARBA00023136"/>
    </source>
</evidence>
<evidence type="ECO:0000256" key="4">
    <source>
        <dbReference type="ARBA" id="ARBA00004279"/>
    </source>
</evidence>
<keyword evidence="12 36" id="KW-0633">Potassium transport</keyword>
<keyword evidence="11" id="KW-1017">Isopeptide bond</keyword>
<evidence type="ECO:0000256" key="29">
    <source>
        <dbReference type="ARBA" id="ARBA00034430"/>
    </source>
</evidence>
<evidence type="ECO:0000259" key="39">
    <source>
        <dbReference type="Pfam" id="PF07885"/>
    </source>
</evidence>
<evidence type="ECO:0000313" key="41">
    <source>
        <dbReference type="RefSeq" id="XP_030075025.1"/>
    </source>
</evidence>
<keyword evidence="17 36" id="KW-0630">Potassium</keyword>
<evidence type="ECO:0000256" key="11">
    <source>
        <dbReference type="ARBA" id="ARBA00022499"/>
    </source>
</evidence>
<evidence type="ECO:0000256" key="3">
    <source>
        <dbReference type="ARBA" id="ARBA00004221"/>
    </source>
</evidence>
<evidence type="ECO:0000256" key="13">
    <source>
        <dbReference type="ARBA" id="ARBA00022692"/>
    </source>
</evidence>
<evidence type="ECO:0000256" key="12">
    <source>
        <dbReference type="ARBA" id="ARBA00022538"/>
    </source>
</evidence>
<evidence type="ECO:0000256" key="25">
    <source>
        <dbReference type="ARBA" id="ARBA00023303"/>
    </source>
</evidence>
<dbReference type="RefSeq" id="XP_030075025.1">
    <property type="nucleotide sequence ID" value="XM_030219165.1"/>
</dbReference>
<evidence type="ECO:0000256" key="37">
    <source>
        <dbReference type="RuleBase" id="RU003857"/>
    </source>
</evidence>
<comment type="catalytic activity">
    <reaction evidence="33">
        <text>Rb(+)(in) = Rb(+)(out)</text>
        <dbReference type="Rhea" id="RHEA:78547"/>
        <dbReference type="ChEBI" id="CHEBI:49847"/>
    </reaction>
</comment>
<evidence type="ECO:0000256" key="26">
    <source>
        <dbReference type="ARBA" id="ARBA00023329"/>
    </source>
</evidence>
<dbReference type="InterPro" id="IPR005408">
    <property type="entry name" value="2pore_dom_K_chnl_TWIK"/>
</dbReference>
<proteinExistence type="inferred from homology"/>
<gene>
    <name evidence="41" type="primary">KCNK6</name>
</gene>
<keyword evidence="25 37" id="KW-0407">Ion channel</keyword>
<dbReference type="GO" id="GO:0022841">
    <property type="term" value="F:potassium ion leak channel activity"/>
    <property type="evidence" value="ECO:0007669"/>
    <property type="project" value="TreeGrafter"/>
</dbReference>
<evidence type="ECO:0000256" key="10">
    <source>
        <dbReference type="ARBA" id="ARBA00022475"/>
    </source>
</evidence>
<protein>
    <recommendedName>
        <fullName evidence="36">Potassium channel subfamily K member</fullName>
    </recommendedName>
</protein>
<dbReference type="GO" id="GO:0043204">
    <property type="term" value="C:perikaryon"/>
    <property type="evidence" value="ECO:0007669"/>
    <property type="project" value="UniProtKB-SubCell"/>
</dbReference>
<dbReference type="Pfam" id="PF07885">
    <property type="entry name" value="Ion_trans_2"/>
    <property type="match status" value="2"/>
</dbReference>
<feature type="transmembrane region" description="Helical" evidence="38">
    <location>
        <begin position="250"/>
        <end position="270"/>
    </location>
</feature>
<dbReference type="PRINTS" id="PR01096">
    <property type="entry name" value="TWIK1CHANNEL"/>
</dbReference>
<keyword evidence="9 36" id="KW-0813">Transport</keyword>
<feature type="transmembrane region" description="Helical" evidence="38">
    <location>
        <begin position="188"/>
        <end position="212"/>
    </location>
</feature>
<dbReference type="AlphaFoldDB" id="A0A6P7ZJL1"/>
<evidence type="ECO:0000256" key="36">
    <source>
        <dbReference type="PIRNR" id="PIRNR038061"/>
    </source>
</evidence>
<evidence type="ECO:0000256" key="22">
    <source>
        <dbReference type="ARBA" id="ARBA00023157"/>
    </source>
</evidence>
<evidence type="ECO:0000256" key="20">
    <source>
        <dbReference type="ARBA" id="ARBA00023065"/>
    </source>
</evidence>
<dbReference type="GO" id="GO:0030322">
    <property type="term" value="P:stabilization of membrane potential"/>
    <property type="evidence" value="ECO:0007669"/>
    <property type="project" value="TreeGrafter"/>
</dbReference>
<reference evidence="40" key="1">
    <citation type="submission" date="2024-06" db="UniProtKB">
        <authorList>
            <consortium name="RefSeq"/>
        </authorList>
    </citation>
    <scope>NUCLEOTIDE SEQUENCE [LARGE SCALE GENOMIC DNA]</scope>
</reference>
<dbReference type="FunFam" id="1.10.287.70:FF:000360">
    <property type="entry name" value="Potassium two pore domain channel subfamily K member 6"/>
    <property type="match status" value="1"/>
</dbReference>
<dbReference type="InParanoid" id="A0A6P7ZJL1"/>
<evidence type="ECO:0000256" key="24">
    <source>
        <dbReference type="ARBA" id="ARBA00023273"/>
    </source>
</evidence>
<evidence type="ECO:0000256" key="28">
    <source>
        <dbReference type="ARBA" id="ARBA00034109"/>
    </source>
</evidence>
<evidence type="ECO:0000256" key="9">
    <source>
        <dbReference type="ARBA" id="ARBA00022448"/>
    </source>
</evidence>
<evidence type="ECO:0000256" key="33">
    <source>
        <dbReference type="ARBA" id="ARBA00044657"/>
    </source>
</evidence>
<dbReference type="CTD" id="9424"/>
<evidence type="ECO:0000256" key="31">
    <source>
        <dbReference type="ARBA" id="ARBA00036683"/>
    </source>
</evidence>
<evidence type="ECO:0000256" key="30">
    <source>
        <dbReference type="ARBA" id="ARBA00036239"/>
    </source>
</evidence>
<dbReference type="PIRSF" id="PIRSF038061">
    <property type="entry name" value="K_channel_subfamily_K_type"/>
    <property type="match status" value="1"/>
</dbReference>
<evidence type="ECO:0000256" key="19">
    <source>
        <dbReference type="ARBA" id="ARBA00023018"/>
    </source>
</evidence>
<keyword evidence="24" id="KW-0966">Cell projection</keyword>
<comment type="catalytic activity">
    <reaction evidence="34">
        <text>Cs(+)(in) = Cs(+)(out)</text>
        <dbReference type="Rhea" id="RHEA:78555"/>
        <dbReference type="ChEBI" id="CHEBI:49547"/>
    </reaction>
</comment>
<feature type="domain" description="Potassium channel" evidence="39">
    <location>
        <begin position="198"/>
        <end position="275"/>
    </location>
</feature>
<evidence type="ECO:0000256" key="15">
    <source>
        <dbReference type="ARBA" id="ARBA00022826"/>
    </source>
</evidence>
<evidence type="ECO:0000256" key="14">
    <source>
        <dbReference type="ARBA" id="ARBA00022753"/>
    </source>
</evidence>
<evidence type="ECO:0000256" key="38">
    <source>
        <dbReference type="SAM" id="Phobius"/>
    </source>
</evidence>
<keyword evidence="16" id="KW-0832">Ubl conjugation</keyword>
<evidence type="ECO:0000256" key="32">
    <source>
        <dbReference type="ARBA" id="ARBA00044635"/>
    </source>
</evidence>
<comment type="catalytic activity">
    <reaction evidence="31">
        <text>L-glutamate(out) = L-glutamate(in)</text>
        <dbReference type="Rhea" id="RHEA:66336"/>
        <dbReference type="ChEBI" id="CHEBI:29985"/>
    </reaction>
</comment>
<feature type="transmembrane region" description="Helical" evidence="38">
    <location>
        <begin position="26"/>
        <end position="50"/>
    </location>
</feature>
<evidence type="ECO:0000256" key="5">
    <source>
        <dbReference type="ARBA" id="ARBA00004484"/>
    </source>
</evidence>
<dbReference type="GO" id="GO:0030425">
    <property type="term" value="C:dendrite"/>
    <property type="evidence" value="ECO:0007669"/>
    <property type="project" value="UniProtKB-SubCell"/>
</dbReference>
<evidence type="ECO:0000256" key="16">
    <source>
        <dbReference type="ARBA" id="ARBA00022843"/>
    </source>
</evidence>
<keyword evidence="26" id="KW-0968">Cytoplasmic vesicle</keyword>
<evidence type="ECO:0000256" key="27">
    <source>
        <dbReference type="ARBA" id="ARBA00024167"/>
    </source>
</evidence>
<dbReference type="InterPro" id="IPR003280">
    <property type="entry name" value="2pore_dom_K_chnl"/>
</dbReference>
<dbReference type="GO" id="GO:0016324">
    <property type="term" value="C:apical plasma membrane"/>
    <property type="evidence" value="ECO:0007669"/>
    <property type="project" value="UniProtKB-SubCell"/>
</dbReference>
<dbReference type="PRINTS" id="PR01586">
    <property type="entry name" value="TWIKCHANNEL"/>
</dbReference>
<evidence type="ECO:0000256" key="6">
    <source>
        <dbReference type="ARBA" id="ARBA00004541"/>
    </source>
</evidence>
<keyword evidence="20 36" id="KW-0406">Ion transport</keyword>
<keyword evidence="40" id="KW-1185">Reference proteome</keyword>
<dbReference type="Proteomes" id="UP000515156">
    <property type="component" value="Chromosome 11"/>
</dbReference>
<evidence type="ECO:0000256" key="17">
    <source>
        <dbReference type="ARBA" id="ARBA00022958"/>
    </source>
</evidence>
<name>A0A6P7ZJL1_9AMPH</name>
<evidence type="ECO:0000256" key="2">
    <source>
        <dbReference type="ARBA" id="ARBA00004172"/>
    </source>
</evidence>
<reference evidence="41" key="2">
    <citation type="submission" date="2025-08" db="UniProtKB">
        <authorList>
            <consortium name="RefSeq"/>
        </authorList>
    </citation>
    <scope>IDENTIFICATION</scope>
</reference>
<comment type="catalytic activity">
    <reaction evidence="32">
        <text>Li(+)(in) = Li(+)(out)</text>
        <dbReference type="Rhea" id="RHEA:78551"/>
        <dbReference type="ChEBI" id="CHEBI:49713"/>
    </reaction>
</comment>
<feature type="transmembrane region" description="Helical" evidence="38">
    <location>
        <begin position="218"/>
        <end position="238"/>
    </location>
</feature>
<comment type="catalytic activity">
    <reaction evidence="27">
        <text>chloride(in) = chloride(out)</text>
        <dbReference type="Rhea" id="RHEA:29823"/>
        <dbReference type="ChEBI" id="CHEBI:17996"/>
    </reaction>
</comment>
<dbReference type="SUPFAM" id="SSF81324">
    <property type="entry name" value="Voltage-gated potassium channels"/>
    <property type="match status" value="2"/>
</dbReference>
<dbReference type="InterPro" id="IPR003092">
    <property type="entry name" value="2pore_dom_K_chnl_TASK"/>
</dbReference>
<dbReference type="Gene3D" id="1.10.287.70">
    <property type="match status" value="1"/>
</dbReference>
<evidence type="ECO:0000256" key="23">
    <source>
        <dbReference type="ARBA" id="ARBA00023180"/>
    </source>
</evidence>
<evidence type="ECO:0000256" key="35">
    <source>
        <dbReference type="ARBA" id="ARBA00046361"/>
    </source>
</evidence>
<comment type="subunit">
    <text evidence="35">Homodimer; disulfide-linked. Heterodimer with KCNK2; disulfide-linked. In astrocytes, forms mostly heterodimeric potassium channels with KCNK2, with only a minor proportion of functional channels containing homodimeric KCNK1. Interacts with KCNK3 and KCNK9, forming functional heterodimeric channels. Interacts with GNG4. Identified in a complex with PSD and ARF6; interacts only with PSD that is bound to ARF6. Interacts with UBE2I.</text>
</comment>
<comment type="similarity">
    <text evidence="8 37">Belongs to the two pore domain potassium channel (TC 1.A.1.8) family.</text>
</comment>
<keyword evidence="21 36" id="KW-0472">Membrane</keyword>
<keyword evidence="19" id="KW-0770">Synapse</keyword>
<evidence type="ECO:0000256" key="34">
    <source>
        <dbReference type="ARBA" id="ARBA00044691"/>
    </source>
</evidence>
<comment type="catalytic activity">
    <reaction evidence="30">
        <text>Na(+)(in) = Na(+)(out)</text>
        <dbReference type="Rhea" id="RHEA:34963"/>
        <dbReference type="ChEBI" id="CHEBI:29101"/>
    </reaction>
</comment>
<dbReference type="InterPro" id="IPR013099">
    <property type="entry name" value="K_chnl_dom"/>
</dbReference>
<evidence type="ECO:0000256" key="7">
    <source>
        <dbReference type="ARBA" id="ARBA00004651"/>
    </source>
</evidence>
<evidence type="ECO:0000256" key="18">
    <source>
        <dbReference type="ARBA" id="ARBA00022989"/>
    </source>
</evidence>
<keyword evidence="23" id="KW-0325">Glycoprotein</keyword>
<comment type="catalytic activity">
    <reaction evidence="1">
        <text>NH4(+)(in) = NH4(+)(out)</text>
        <dbReference type="Rhea" id="RHEA:28747"/>
        <dbReference type="ChEBI" id="CHEBI:28938"/>
    </reaction>
</comment>
<dbReference type="PRINTS" id="PR01333">
    <property type="entry name" value="2POREKCHANEL"/>
</dbReference>
<dbReference type="OrthoDB" id="297496at2759"/>
<dbReference type="GeneID" id="115480470"/>
<dbReference type="GO" id="GO:0055037">
    <property type="term" value="C:recycling endosome"/>
    <property type="evidence" value="ECO:0007669"/>
    <property type="project" value="UniProtKB-SubCell"/>
</dbReference>
<keyword evidence="14" id="KW-0967">Endosome</keyword>
<dbReference type="PANTHER" id="PTHR11003:SF28">
    <property type="entry name" value="POTASSIUM CHANNEL SUBFAMILY K MEMBER 6"/>
    <property type="match status" value="1"/>
</dbReference>
<comment type="subcellular location">
    <subcellularLocation>
        <location evidence="3">Apical cell membrane</location>
    </subcellularLocation>
    <subcellularLocation>
        <location evidence="7">Cell membrane</location>
        <topology evidence="7">Multi-pass membrane protein</topology>
    </subcellularLocation>
    <subcellularLocation>
        <location evidence="4">Cell projection</location>
        <location evidence="4">Dendrite</location>
    </subcellularLocation>
    <subcellularLocation>
        <location evidence="6">Cytoplasmic vesicle</location>
    </subcellularLocation>
    <subcellularLocation>
        <location evidence="5">Perikaryon</location>
    </subcellularLocation>
    <subcellularLocation>
        <location evidence="2">Recycling endosome</location>
    </subcellularLocation>
    <subcellularLocation>
        <location evidence="28">Synaptic cell membrane</location>
    </subcellularLocation>
</comment>
<sequence length="336" mass="38176">MHRIQHKRGCLSLEAVCCSSRAMKPWVLISIFVVSYVCYLLLGALVISIIEKPYEESLRSKLQKLKADFLDVNSCVNESKLETFLQEVLNANKYGVSVLRDAANDTNWDFATAFFFASTLVTTVGYGYTTPLSDSGKAFCIFFAMIGVPFTMLVLTVTAQRLMAIVTYKPIDYFQIQRGYSRRCVTKVHFVILLLLMLALFFLIPAAIFSIIEDSWTYLDAFYFCFISLCTIGLGDYVPGEQYQQKLRPLYKICVTFYLLIGLVNMLLILQTFHKAADLHGLTDLVLMPHHEDEDEGDHERILDTSSFQKPVESMETEVQKQLNSASHTGYSSINR</sequence>
<feature type="domain" description="Potassium channel" evidence="39">
    <location>
        <begin position="105"/>
        <end position="163"/>
    </location>
</feature>
<dbReference type="GO" id="GO:0097060">
    <property type="term" value="C:synaptic membrane"/>
    <property type="evidence" value="ECO:0007669"/>
    <property type="project" value="UniProtKB-SubCell"/>
</dbReference>
<keyword evidence="13 37" id="KW-0812">Transmembrane</keyword>
<dbReference type="KEGG" id="muo:115480470"/>
<keyword evidence="22" id="KW-1015">Disulfide bond</keyword>
<comment type="catalytic activity">
    <reaction evidence="29">
        <text>K(+)(in) = K(+)(out)</text>
        <dbReference type="Rhea" id="RHEA:29463"/>
        <dbReference type="ChEBI" id="CHEBI:29103"/>
    </reaction>
</comment>
<feature type="transmembrane region" description="Helical" evidence="38">
    <location>
        <begin position="141"/>
        <end position="168"/>
    </location>
</feature>
<dbReference type="PANTHER" id="PTHR11003">
    <property type="entry name" value="POTASSIUM CHANNEL, SUBFAMILY K"/>
    <property type="match status" value="1"/>
</dbReference>
<keyword evidence="18 38" id="KW-1133">Transmembrane helix</keyword>
<evidence type="ECO:0000256" key="1">
    <source>
        <dbReference type="ARBA" id="ARBA00000309"/>
    </source>
</evidence>
<keyword evidence="15 36" id="KW-0631">Potassium channel</keyword>
<evidence type="ECO:0000256" key="8">
    <source>
        <dbReference type="ARBA" id="ARBA00006666"/>
    </source>
</evidence>
<keyword evidence="10" id="KW-1003">Cell membrane</keyword>
<dbReference type="InterPro" id="IPR001779">
    <property type="entry name" value="2pore_dom_K_chnl_TWIK1"/>
</dbReference>
<dbReference type="GO" id="GO:0015271">
    <property type="term" value="F:outward rectifier potassium channel activity"/>
    <property type="evidence" value="ECO:0007669"/>
    <property type="project" value="TreeGrafter"/>
</dbReference>
<organism evidence="40 41">
    <name type="scientific">Microcaecilia unicolor</name>
    <dbReference type="NCBI Taxonomy" id="1415580"/>
    <lineage>
        <taxon>Eukaryota</taxon>
        <taxon>Metazoa</taxon>
        <taxon>Chordata</taxon>
        <taxon>Craniata</taxon>
        <taxon>Vertebrata</taxon>
        <taxon>Euteleostomi</taxon>
        <taxon>Amphibia</taxon>
        <taxon>Gymnophiona</taxon>
        <taxon>Siphonopidae</taxon>
        <taxon>Microcaecilia</taxon>
    </lineage>
</organism>
<accession>A0A6P7ZJL1</accession>